<dbReference type="HOGENOM" id="CLU_036785_2_0_11"/>
<feature type="transmembrane region" description="Helical" evidence="1">
    <location>
        <begin position="428"/>
        <end position="449"/>
    </location>
</feature>
<sequence>MSTLTGTGKLIRLILRRDRFLLPSWVLLMIVFPIGLASGIREIYPSASSRQTAETMINASPAFTAMMGKVFSPTLGGLVAWRGSMVVLILGVICGLTVIRHTRADEEAGRRELVGSTVVGRHSNLAAALVVTIVASLVIGGFVAWGANGQDLDTTGSLVLGAQYAVAGIVFACLAGVCAQLTEGAGGARGIFFIVLGAAYMLRMGGDVTSGGEWMTWSSPAGWLEQLQPFADDNWYVLWYFGAASVALVAAAFWLSAHRDVEAGVFRTRLGRARARWGLRTPLALAWRLQRGALIGWSIGFVAMGALLGSMSGGIGDMVNESAALKEIFARLGGEAGLNDAFFAAMVGMLGIAVAGYSIQAALKARVEETGHKTEQLLATSVSRVGWTASHLAFAFAGPAVVLGLGGIAMAITYGQTIDDYGKAFADVLRACAVQLPAAWTLTGLATLLFGLLPRLLGLTWVALTACLLLGQVGEALQLPDWALDLSPFSHLPQVPREDVTAQPLLWLGAIVVATTVVGLFGFRRRDVG</sequence>
<feature type="transmembrane region" description="Helical" evidence="1">
    <location>
        <begin position="294"/>
        <end position="315"/>
    </location>
</feature>
<feature type="transmembrane region" description="Helical" evidence="1">
    <location>
        <begin position="186"/>
        <end position="205"/>
    </location>
</feature>
<name>D3Q9Z6_STANL</name>
<feature type="transmembrane region" description="Helical" evidence="1">
    <location>
        <begin position="158"/>
        <end position="179"/>
    </location>
</feature>
<keyword evidence="1" id="KW-0472">Membrane</keyword>
<dbReference type="KEGG" id="sna:Snas_0998"/>
<dbReference type="EMBL" id="CP001778">
    <property type="protein sequence ID" value="ADD40708.1"/>
    <property type="molecule type" value="Genomic_DNA"/>
</dbReference>
<evidence type="ECO:0000313" key="3">
    <source>
        <dbReference type="Proteomes" id="UP000000844"/>
    </source>
</evidence>
<dbReference type="AlphaFoldDB" id="D3Q9Z6"/>
<reference evidence="2 3" key="1">
    <citation type="journal article" date="2009" name="Stand. Genomic Sci.">
        <title>Complete genome sequence of Stackebrandtia nassauensis type strain (LLR-40K-21).</title>
        <authorList>
            <person name="Munk C."/>
            <person name="Lapidus A."/>
            <person name="Copeland A."/>
            <person name="Jando M."/>
            <person name="Mayilraj S."/>
            <person name="Glavina Del Rio T."/>
            <person name="Nolan M."/>
            <person name="Chen F."/>
            <person name="Lucas S."/>
            <person name="Tice H."/>
            <person name="Cheng J.F."/>
            <person name="Han C."/>
            <person name="Detter J.C."/>
            <person name="Bruce D."/>
            <person name="Goodwin L."/>
            <person name="Chain P."/>
            <person name="Pitluck S."/>
            <person name="Goker M."/>
            <person name="Ovchinikova G."/>
            <person name="Pati A."/>
            <person name="Ivanova N."/>
            <person name="Mavromatis K."/>
            <person name="Chen A."/>
            <person name="Palaniappan K."/>
            <person name="Land M."/>
            <person name="Hauser L."/>
            <person name="Chang Y.J."/>
            <person name="Jeffries C.D."/>
            <person name="Bristow J."/>
            <person name="Eisen J.A."/>
            <person name="Markowitz V."/>
            <person name="Hugenholtz P."/>
            <person name="Kyrpides N.C."/>
            <person name="Klenk H.P."/>
        </authorList>
    </citation>
    <scope>NUCLEOTIDE SEQUENCE [LARGE SCALE GENOMIC DNA]</scope>
    <source>
        <strain evidence="3">DSM 44728 / CIP 108903 / NRRL B-16338 / NBRC 102104 / LLR-40K-21</strain>
    </source>
</reference>
<feature type="transmembrane region" description="Helical" evidence="1">
    <location>
        <begin position="125"/>
        <end position="146"/>
    </location>
</feature>
<dbReference type="OrthoDB" id="2014935at2"/>
<feature type="transmembrane region" description="Helical" evidence="1">
    <location>
        <begin position="237"/>
        <end position="257"/>
    </location>
</feature>
<gene>
    <name evidence="2" type="ordered locus">Snas_0998</name>
</gene>
<dbReference type="Proteomes" id="UP000000844">
    <property type="component" value="Chromosome"/>
</dbReference>
<keyword evidence="3" id="KW-1185">Reference proteome</keyword>
<feature type="transmembrane region" description="Helical" evidence="1">
    <location>
        <begin position="20"/>
        <end position="40"/>
    </location>
</feature>
<accession>D3Q9Z6</accession>
<feature type="transmembrane region" description="Helical" evidence="1">
    <location>
        <begin position="505"/>
        <end position="523"/>
    </location>
</feature>
<evidence type="ECO:0000256" key="1">
    <source>
        <dbReference type="SAM" id="Phobius"/>
    </source>
</evidence>
<feature type="transmembrane region" description="Helical" evidence="1">
    <location>
        <begin position="79"/>
        <end position="99"/>
    </location>
</feature>
<dbReference type="RefSeq" id="WP_013016279.1">
    <property type="nucleotide sequence ID" value="NC_013947.1"/>
</dbReference>
<organism evidence="2 3">
    <name type="scientific">Stackebrandtia nassauensis (strain DSM 44728 / CIP 108903 / NRRL B-16338 / NBRC 102104 / LLR-40K-21)</name>
    <dbReference type="NCBI Taxonomy" id="446470"/>
    <lineage>
        <taxon>Bacteria</taxon>
        <taxon>Bacillati</taxon>
        <taxon>Actinomycetota</taxon>
        <taxon>Actinomycetes</taxon>
        <taxon>Glycomycetales</taxon>
        <taxon>Glycomycetaceae</taxon>
        <taxon>Stackebrandtia</taxon>
    </lineage>
</organism>
<protein>
    <submittedName>
        <fullName evidence="2">Putative exporter of polyketide antibiotics-like protein</fullName>
    </submittedName>
</protein>
<keyword evidence="1" id="KW-0812">Transmembrane</keyword>
<keyword evidence="1" id="KW-1133">Transmembrane helix</keyword>
<feature type="transmembrane region" description="Helical" evidence="1">
    <location>
        <begin position="456"/>
        <end position="474"/>
    </location>
</feature>
<proteinExistence type="predicted"/>
<feature type="transmembrane region" description="Helical" evidence="1">
    <location>
        <begin position="341"/>
        <end position="363"/>
    </location>
</feature>
<feature type="transmembrane region" description="Helical" evidence="1">
    <location>
        <begin position="392"/>
        <end position="416"/>
    </location>
</feature>
<dbReference type="STRING" id="446470.Snas_0998"/>
<evidence type="ECO:0000313" key="2">
    <source>
        <dbReference type="EMBL" id="ADD40708.1"/>
    </source>
</evidence>
<dbReference type="eggNOG" id="COG3559">
    <property type="taxonomic scope" value="Bacteria"/>
</dbReference>